<organism evidence="8 9">
    <name type="scientific">Chitinophaga costaii</name>
    <dbReference type="NCBI Taxonomy" id="1335309"/>
    <lineage>
        <taxon>Bacteria</taxon>
        <taxon>Pseudomonadati</taxon>
        <taxon>Bacteroidota</taxon>
        <taxon>Chitinophagia</taxon>
        <taxon>Chitinophagales</taxon>
        <taxon>Chitinophagaceae</taxon>
        <taxon>Chitinophaga</taxon>
    </lineage>
</organism>
<dbReference type="PANTHER" id="PTHR30566:SF5">
    <property type="entry name" value="MECHANOSENSITIVE ION CHANNEL PROTEIN 1, MITOCHONDRIAL-RELATED"/>
    <property type="match status" value="1"/>
</dbReference>
<dbReference type="InterPro" id="IPR010920">
    <property type="entry name" value="LSM_dom_sf"/>
</dbReference>
<comment type="subcellular location">
    <subcellularLocation>
        <location evidence="1">Cell membrane</location>
        <topology evidence="1">Multi-pass membrane protein</topology>
    </subcellularLocation>
</comment>
<proteinExistence type="predicted"/>
<dbReference type="OrthoDB" id="9809206at2"/>
<dbReference type="Proteomes" id="UP000242818">
    <property type="component" value="Unassembled WGS sequence"/>
</dbReference>
<dbReference type="RefSeq" id="WP_089712083.1">
    <property type="nucleotide sequence ID" value="NZ_FMAR01000006.1"/>
</dbReference>
<feature type="transmembrane region" description="Helical" evidence="6">
    <location>
        <begin position="20"/>
        <end position="46"/>
    </location>
</feature>
<dbReference type="InterPro" id="IPR006685">
    <property type="entry name" value="MscS_channel_2nd"/>
</dbReference>
<dbReference type="Pfam" id="PF00924">
    <property type="entry name" value="MS_channel_2nd"/>
    <property type="match status" value="1"/>
</dbReference>
<keyword evidence="2" id="KW-1003">Cell membrane</keyword>
<dbReference type="PANTHER" id="PTHR30566">
    <property type="entry name" value="YNAI-RELATED MECHANOSENSITIVE ION CHANNEL"/>
    <property type="match status" value="1"/>
</dbReference>
<dbReference type="Gene3D" id="2.30.30.60">
    <property type="match status" value="1"/>
</dbReference>
<protein>
    <submittedName>
        <fullName evidence="8">MscS family membrane protein</fullName>
    </submittedName>
</protein>
<dbReference type="GO" id="GO:0005886">
    <property type="term" value="C:plasma membrane"/>
    <property type="evidence" value="ECO:0007669"/>
    <property type="project" value="UniProtKB-SubCell"/>
</dbReference>
<feature type="transmembrane region" description="Helical" evidence="6">
    <location>
        <begin position="159"/>
        <end position="178"/>
    </location>
</feature>
<dbReference type="SUPFAM" id="SSF50182">
    <property type="entry name" value="Sm-like ribonucleoproteins"/>
    <property type="match status" value="1"/>
</dbReference>
<dbReference type="Gene3D" id="3.30.70.100">
    <property type="match status" value="1"/>
</dbReference>
<keyword evidence="3 6" id="KW-0812">Transmembrane</keyword>
<keyword evidence="5 6" id="KW-0472">Membrane</keyword>
<gene>
    <name evidence="8" type="ORF">GA0116948_106170</name>
</gene>
<evidence type="ECO:0000256" key="5">
    <source>
        <dbReference type="ARBA" id="ARBA00023136"/>
    </source>
</evidence>
<sequence length="374" mass="43050">MHEFFSRQFLGNSIRDYTVMLAILLFILAIRRLLSKWLAALFFNFIRKWATLLHRKDLVDLLLRPLEYFLVLSVFLLTVNHFHFPQEFNFVLYRGESEEGVEHVFTLQQFLSLLFSIAFSISVTWILLRLVDFISLVLQQKHQASRDKTDEQFVIFFKDFFKAILLVLGCIWMIRLLFGASLVEKLVAGLGIGAAALALAAKESIENLIGSFIIFFDKPFQVGDAVKVNGYQGEVEKIGLRSTRIRTVEKTYVTVPNKQMVDSIVDNLSLRTQRRVELRLELDSETPADKILAVLKRMRGSLVTDERVNEGFQVNLQEFTKDTYVIQVIYLTMILDTAPFLALREEVNMYIIRALEKEGVKLPATKTVVIDHSA</sequence>
<feature type="transmembrane region" description="Helical" evidence="6">
    <location>
        <begin position="66"/>
        <end position="84"/>
    </location>
</feature>
<evidence type="ECO:0000256" key="1">
    <source>
        <dbReference type="ARBA" id="ARBA00004651"/>
    </source>
</evidence>
<evidence type="ECO:0000256" key="3">
    <source>
        <dbReference type="ARBA" id="ARBA00022692"/>
    </source>
</evidence>
<dbReference type="InterPro" id="IPR023408">
    <property type="entry name" value="MscS_beta-dom_sf"/>
</dbReference>
<dbReference type="SUPFAM" id="SSF82689">
    <property type="entry name" value="Mechanosensitive channel protein MscS (YggB), C-terminal domain"/>
    <property type="match status" value="1"/>
</dbReference>
<evidence type="ECO:0000259" key="7">
    <source>
        <dbReference type="Pfam" id="PF00924"/>
    </source>
</evidence>
<evidence type="ECO:0000256" key="2">
    <source>
        <dbReference type="ARBA" id="ARBA00022475"/>
    </source>
</evidence>
<feature type="domain" description="Mechanosensitive ion channel MscS" evidence="7">
    <location>
        <begin position="204"/>
        <end position="269"/>
    </location>
</feature>
<keyword evidence="4 6" id="KW-1133">Transmembrane helix</keyword>
<evidence type="ECO:0000313" key="9">
    <source>
        <dbReference type="Proteomes" id="UP000242818"/>
    </source>
</evidence>
<name>A0A1C4DX57_9BACT</name>
<dbReference type="AlphaFoldDB" id="A0A1C4DX57"/>
<evidence type="ECO:0000256" key="6">
    <source>
        <dbReference type="SAM" id="Phobius"/>
    </source>
</evidence>
<feature type="transmembrane region" description="Helical" evidence="6">
    <location>
        <begin position="113"/>
        <end position="138"/>
    </location>
</feature>
<dbReference type="STRING" id="1335309.GA0116948_106170"/>
<keyword evidence="9" id="KW-1185">Reference proteome</keyword>
<accession>A0A1C4DX57</accession>
<dbReference type="InterPro" id="IPR011066">
    <property type="entry name" value="MscS_channel_C_sf"/>
</dbReference>
<reference evidence="8 9" key="1">
    <citation type="submission" date="2016-08" db="EMBL/GenBank/DDBJ databases">
        <authorList>
            <person name="Seilhamer J.J."/>
        </authorList>
    </citation>
    <scope>NUCLEOTIDE SEQUENCE [LARGE SCALE GENOMIC DNA]</scope>
    <source>
        <strain evidence="8 9">A37T2</strain>
    </source>
</reference>
<evidence type="ECO:0000256" key="4">
    <source>
        <dbReference type="ARBA" id="ARBA00022989"/>
    </source>
</evidence>
<evidence type="ECO:0000313" key="8">
    <source>
        <dbReference type="EMBL" id="SCC35909.1"/>
    </source>
</evidence>
<dbReference type="EMBL" id="FMAR01000006">
    <property type="protein sequence ID" value="SCC35909.1"/>
    <property type="molecule type" value="Genomic_DNA"/>
</dbReference>
<dbReference type="Gene3D" id="1.10.287.1260">
    <property type="match status" value="1"/>
</dbReference>
<dbReference type="GO" id="GO:0008381">
    <property type="term" value="F:mechanosensitive monoatomic ion channel activity"/>
    <property type="evidence" value="ECO:0007669"/>
    <property type="project" value="UniProtKB-ARBA"/>
</dbReference>